<name>A0A7G9G8D3_9FIRM</name>
<keyword evidence="2" id="KW-1185">Reference proteome</keyword>
<evidence type="ECO:0000313" key="2">
    <source>
        <dbReference type="Proteomes" id="UP000515823"/>
    </source>
</evidence>
<organism evidence="1 2">
    <name type="scientific">Qiania dongpingensis</name>
    <dbReference type="NCBI Taxonomy" id="2763669"/>
    <lineage>
        <taxon>Bacteria</taxon>
        <taxon>Bacillati</taxon>
        <taxon>Bacillota</taxon>
        <taxon>Clostridia</taxon>
        <taxon>Lachnospirales</taxon>
        <taxon>Lachnospiraceae</taxon>
        <taxon>Qiania</taxon>
    </lineage>
</organism>
<evidence type="ECO:0000313" key="1">
    <source>
        <dbReference type="EMBL" id="QNM07065.1"/>
    </source>
</evidence>
<sequence length="148" mass="17140">MEHMENLVSLLWSKDHNAGYAALKRLEELSGESDAVYLYTDRFAEMLDSKSSYVRNRGLLLLAENAQWDEERKMDRILDKYLLHIEDEKPVTARQCIGGLKKMISARPEWIPRIKRALLAADTEKYKESMRGLVEKDIADVLRVIGEN</sequence>
<dbReference type="AlphaFoldDB" id="A0A7G9G8D3"/>
<reference evidence="1 2" key="1">
    <citation type="submission" date="2020-08" db="EMBL/GenBank/DDBJ databases">
        <authorList>
            <person name="Liu C."/>
            <person name="Sun Q."/>
        </authorList>
    </citation>
    <scope>NUCLEOTIDE SEQUENCE [LARGE SCALE GENOMIC DNA]</scope>
    <source>
        <strain evidence="1 2">NSJ-38</strain>
    </source>
</reference>
<proteinExistence type="predicted"/>
<gene>
    <name evidence="1" type="ORF">H9Q78_12040</name>
</gene>
<dbReference type="Proteomes" id="UP000515823">
    <property type="component" value="Chromosome"/>
</dbReference>
<dbReference type="InterPro" id="IPR016024">
    <property type="entry name" value="ARM-type_fold"/>
</dbReference>
<dbReference type="Gene3D" id="1.25.10.10">
    <property type="entry name" value="Leucine-rich Repeat Variant"/>
    <property type="match status" value="1"/>
</dbReference>
<dbReference type="InterPro" id="IPR011989">
    <property type="entry name" value="ARM-like"/>
</dbReference>
<dbReference type="EMBL" id="CP060634">
    <property type="protein sequence ID" value="QNM07065.1"/>
    <property type="molecule type" value="Genomic_DNA"/>
</dbReference>
<dbReference type="KEGG" id="qdo:H9Q78_12040"/>
<protein>
    <submittedName>
        <fullName evidence="1">SufBD protein</fullName>
    </submittedName>
</protein>
<accession>A0A7G9G8D3</accession>
<dbReference type="SUPFAM" id="SSF48371">
    <property type="entry name" value="ARM repeat"/>
    <property type="match status" value="1"/>
</dbReference>